<accession>A0A2S9QQP6</accession>
<comment type="caution">
    <text evidence="2">The sequence shown here is derived from an EMBL/GenBank/DDBJ whole genome shotgun (WGS) entry which is preliminary data.</text>
</comment>
<proteinExistence type="predicted"/>
<evidence type="ECO:0000313" key="3">
    <source>
        <dbReference type="Proteomes" id="UP000238650"/>
    </source>
</evidence>
<evidence type="ECO:0000256" key="1">
    <source>
        <dbReference type="SAM" id="MobiDB-lite"/>
    </source>
</evidence>
<feature type="compositionally biased region" description="Basic and acidic residues" evidence="1">
    <location>
        <begin position="83"/>
        <end position="95"/>
    </location>
</feature>
<feature type="compositionally biased region" description="Acidic residues" evidence="1">
    <location>
        <begin position="102"/>
        <end position="113"/>
    </location>
</feature>
<feature type="region of interest" description="Disordered" evidence="1">
    <location>
        <begin position="83"/>
        <end position="113"/>
    </location>
</feature>
<organism evidence="2 3">
    <name type="scientific">Leucobacter massiliensis</name>
    <dbReference type="NCBI Taxonomy" id="1686285"/>
    <lineage>
        <taxon>Bacteria</taxon>
        <taxon>Bacillati</taxon>
        <taxon>Actinomycetota</taxon>
        <taxon>Actinomycetes</taxon>
        <taxon>Micrococcales</taxon>
        <taxon>Microbacteriaceae</taxon>
        <taxon>Leucobacter</taxon>
    </lineage>
</organism>
<sequence>MTFETVRDVARAYERPVLADLIALGHLTESDAGIEGVERALHSATDAQLVLEVSRRLDVAPSMLWDAPISEAVERADAIVHRPDFTREPAEDDHLAAASPITEEDPDSLYDGA</sequence>
<reference evidence="2 3" key="1">
    <citation type="journal article" date="2017" name="New Microbes New Infect">
        <title>Genome sequence of 'Leucobacter massiliensis' sp. nov. isolated from human pharynx after travel to the 2014 Hajj.</title>
        <authorList>
            <person name="Leangapichart T."/>
            <person name="Gautret P."/>
            <person name="Nguyen T.T."/>
            <person name="Armstrong N."/>
            <person name="Rolain J.M."/>
        </authorList>
    </citation>
    <scope>NUCLEOTIDE SEQUENCE [LARGE SCALE GENOMIC DNA]</scope>
    <source>
        <strain evidence="2 3">122RC15</strain>
    </source>
</reference>
<protein>
    <submittedName>
        <fullName evidence="2">Uncharacterized protein</fullName>
    </submittedName>
</protein>
<dbReference type="AlphaFoldDB" id="A0A2S9QQP6"/>
<evidence type="ECO:0000313" key="2">
    <source>
        <dbReference type="EMBL" id="PRI11920.1"/>
    </source>
</evidence>
<gene>
    <name evidence="2" type="ORF">B4915_02250</name>
</gene>
<name>A0A2S9QQP6_9MICO</name>
<dbReference type="EMBL" id="MWZD01000013">
    <property type="protein sequence ID" value="PRI11920.1"/>
    <property type="molecule type" value="Genomic_DNA"/>
</dbReference>
<dbReference type="Proteomes" id="UP000238650">
    <property type="component" value="Unassembled WGS sequence"/>
</dbReference>
<keyword evidence="3" id="KW-1185">Reference proteome</keyword>